<gene>
    <name evidence="11" type="primary">rpoN</name>
    <name evidence="11" type="ORF">NC797_01200</name>
</gene>
<dbReference type="Gene3D" id="1.10.10.60">
    <property type="entry name" value="Homeodomain-like"/>
    <property type="match status" value="1"/>
</dbReference>
<dbReference type="Pfam" id="PF04963">
    <property type="entry name" value="Sigma54_CBD"/>
    <property type="match status" value="1"/>
</dbReference>
<dbReference type="Gene3D" id="1.10.260.40">
    <property type="entry name" value="lambda repressor-like DNA-binding domains"/>
    <property type="match status" value="1"/>
</dbReference>
<evidence type="ECO:0000256" key="8">
    <source>
        <dbReference type="ARBA" id="ARBA00023163"/>
    </source>
</evidence>
<keyword evidence="8" id="KW-0804">Transcription</keyword>
<dbReference type="GO" id="GO:0016779">
    <property type="term" value="F:nucleotidyltransferase activity"/>
    <property type="evidence" value="ECO:0007669"/>
    <property type="project" value="UniProtKB-KW"/>
</dbReference>
<organism evidence="11 12">
    <name type="scientific">Terrihalobacillus insolitus</name>
    <dbReference type="NCBI Taxonomy" id="2950438"/>
    <lineage>
        <taxon>Bacteria</taxon>
        <taxon>Bacillati</taxon>
        <taxon>Bacillota</taxon>
        <taxon>Bacilli</taxon>
        <taxon>Bacillales</taxon>
        <taxon>Bacillaceae</taxon>
        <taxon>Terrihalobacillus</taxon>
    </lineage>
</organism>
<sequence length="441" mass="51192">MEIGLFQEQKMKLTMTTDLQQAISILQYSTLELFEYIQNQALENPLIDVEEPSFKQMEPLTKSRSNGSVGNKDMKSPIDFVSNKKTSLYEYLINQAIFLNVSKKESDIINYIIYALNRNGYFEDDLIDTAAHLKVSVEDVKNALKKVQQLEPIGIGATSLQECLSIQLHFYYKENELAEEVVTHYLNELASNKWSIIAKELNISLPEVQHIYDLIQTLNPKPGERIDEDFIPNYIIPDMTVKLENDKLIIMVNDQTIPTIKINADYEPLLSSTFNKDSQTAKYLQSKYKQFTWLNKSIEHRKWTLYNVMKTIAQEQALFFKKGPQHLRPMTLKEVAEHCDVHESTVSRATNNKYVQTPHGLFELKYFFSSSIRTERGENASSHRIKLMIKELIQEEDHFKPLSDQKITTLLKDQNILISRRTVAKYREELGIPSSSSRKRY</sequence>
<dbReference type="PROSITE" id="PS00718">
    <property type="entry name" value="SIGMA54_2"/>
    <property type="match status" value="1"/>
</dbReference>
<dbReference type="InterPro" id="IPR000394">
    <property type="entry name" value="RNA_pol_sigma_54"/>
</dbReference>
<evidence type="ECO:0000256" key="1">
    <source>
        <dbReference type="ARBA" id="ARBA00008798"/>
    </source>
</evidence>
<dbReference type="AlphaFoldDB" id="A0A9X3WR09"/>
<evidence type="ECO:0000256" key="5">
    <source>
        <dbReference type="ARBA" id="ARBA00023015"/>
    </source>
</evidence>
<keyword evidence="3" id="KW-0808">Transferase</keyword>
<dbReference type="InterPro" id="IPR038709">
    <property type="entry name" value="RpoN_core-bd_sf"/>
</dbReference>
<reference evidence="11" key="1">
    <citation type="submission" date="2022-06" db="EMBL/GenBank/DDBJ databases">
        <title>Aquibacillus sp. a new bacterium isolated from soil saline samples.</title>
        <authorList>
            <person name="Galisteo C."/>
            <person name="De La Haba R."/>
            <person name="Sanchez-Porro C."/>
            <person name="Ventosa A."/>
        </authorList>
    </citation>
    <scope>NUCLEOTIDE SEQUENCE</scope>
    <source>
        <strain evidence="11">3ASR75-11</strain>
    </source>
</reference>
<evidence type="ECO:0000256" key="3">
    <source>
        <dbReference type="ARBA" id="ARBA00022679"/>
    </source>
</evidence>
<evidence type="ECO:0000256" key="6">
    <source>
        <dbReference type="ARBA" id="ARBA00023082"/>
    </source>
</evidence>
<feature type="domain" description="RNA polymerase sigma factor 54 core-binding" evidence="10">
    <location>
        <begin position="82"/>
        <end position="266"/>
    </location>
</feature>
<evidence type="ECO:0000313" key="11">
    <source>
        <dbReference type="EMBL" id="MDC3423123.1"/>
    </source>
</evidence>
<dbReference type="PRINTS" id="PR00045">
    <property type="entry name" value="SIGMA54FCT"/>
</dbReference>
<keyword evidence="7" id="KW-0238">DNA-binding</keyword>
<evidence type="ECO:0000256" key="4">
    <source>
        <dbReference type="ARBA" id="ARBA00022695"/>
    </source>
</evidence>
<keyword evidence="6" id="KW-0731">Sigma factor</keyword>
<comment type="similarity">
    <text evidence="1">Belongs to the sigma-54 factor family.</text>
</comment>
<dbReference type="PIRSF" id="PIRSF000774">
    <property type="entry name" value="RpoN"/>
    <property type="match status" value="1"/>
</dbReference>
<keyword evidence="5" id="KW-0805">Transcription regulation</keyword>
<evidence type="ECO:0000256" key="7">
    <source>
        <dbReference type="ARBA" id="ARBA00023125"/>
    </source>
</evidence>
<dbReference type="PROSITE" id="PS50044">
    <property type="entry name" value="SIGMA54_3"/>
    <property type="match status" value="1"/>
</dbReference>
<accession>A0A9X3WR09</accession>
<dbReference type="InterPro" id="IPR007634">
    <property type="entry name" value="RNA_pol_sigma_54_DNA-bd"/>
</dbReference>
<dbReference type="Pfam" id="PF00309">
    <property type="entry name" value="Sigma54_AID"/>
    <property type="match status" value="1"/>
</dbReference>
<proteinExistence type="inferred from homology"/>
<evidence type="ECO:0000259" key="9">
    <source>
        <dbReference type="Pfam" id="PF04552"/>
    </source>
</evidence>
<keyword evidence="2" id="KW-0240">DNA-directed RNA polymerase</keyword>
<dbReference type="EMBL" id="JAMQKB010000001">
    <property type="protein sequence ID" value="MDC3423123.1"/>
    <property type="molecule type" value="Genomic_DNA"/>
</dbReference>
<dbReference type="InterPro" id="IPR010982">
    <property type="entry name" value="Lambda_DNA-bd_dom_sf"/>
</dbReference>
<protein>
    <submittedName>
        <fullName evidence="11">RNA polymerase factor sigma-54</fullName>
    </submittedName>
</protein>
<keyword evidence="12" id="KW-1185">Reference proteome</keyword>
<dbReference type="InterPro" id="IPR007046">
    <property type="entry name" value="RNA_pol_sigma_54_core-bd"/>
</dbReference>
<dbReference type="RefSeq" id="WP_272434777.1">
    <property type="nucleotide sequence ID" value="NZ_JAMQKB010000001.1"/>
</dbReference>
<dbReference type="NCBIfam" id="TIGR02395">
    <property type="entry name" value="rpoN_sigma"/>
    <property type="match status" value="1"/>
</dbReference>
<keyword evidence="4" id="KW-0548">Nucleotidyltransferase</keyword>
<evidence type="ECO:0000313" key="12">
    <source>
        <dbReference type="Proteomes" id="UP001145050"/>
    </source>
</evidence>
<evidence type="ECO:0000259" key="10">
    <source>
        <dbReference type="Pfam" id="PF04963"/>
    </source>
</evidence>
<dbReference type="Pfam" id="PF04552">
    <property type="entry name" value="Sigma54_DBD"/>
    <property type="match status" value="1"/>
</dbReference>
<dbReference type="GO" id="GO:0001216">
    <property type="term" value="F:DNA-binding transcription activator activity"/>
    <property type="evidence" value="ECO:0007669"/>
    <property type="project" value="InterPro"/>
</dbReference>
<dbReference type="GO" id="GO:0006352">
    <property type="term" value="P:DNA-templated transcription initiation"/>
    <property type="evidence" value="ECO:0007669"/>
    <property type="project" value="InterPro"/>
</dbReference>
<dbReference type="PANTHER" id="PTHR32248:SF4">
    <property type="entry name" value="RNA POLYMERASE SIGMA-54 FACTOR"/>
    <property type="match status" value="1"/>
</dbReference>
<dbReference type="GO" id="GO:0016987">
    <property type="term" value="F:sigma factor activity"/>
    <property type="evidence" value="ECO:0007669"/>
    <property type="project" value="UniProtKB-KW"/>
</dbReference>
<name>A0A9X3WR09_9BACI</name>
<dbReference type="Gene3D" id="1.10.10.1330">
    <property type="entry name" value="RNA polymerase sigma-54 factor, core-binding domain"/>
    <property type="match status" value="1"/>
</dbReference>
<dbReference type="PANTHER" id="PTHR32248">
    <property type="entry name" value="RNA POLYMERASE SIGMA-54 FACTOR"/>
    <property type="match status" value="1"/>
</dbReference>
<dbReference type="GO" id="GO:0000428">
    <property type="term" value="C:DNA-directed RNA polymerase complex"/>
    <property type="evidence" value="ECO:0007669"/>
    <property type="project" value="UniProtKB-KW"/>
</dbReference>
<comment type="caution">
    <text evidence="11">The sequence shown here is derived from an EMBL/GenBank/DDBJ whole genome shotgun (WGS) entry which is preliminary data.</text>
</comment>
<feature type="domain" description="RNA polymerase sigma factor 54 DNA-binding" evidence="9">
    <location>
        <begin position="282"/>
        <end position="440"/>
    </location>
</feature>
<dbReference type="Proteomes" id="UP001145050">
    <property type="component" value="Unassembled WGS sequence"/>
</dbReference>
<evidence type="ECO:0000256" key="2">
    <source>
        <dbReference type="ARBA" id="ARBA00022478"/>
    </source>
</evidence>
<dbReference type="GO" id="GO:0003677">
    <property type="term" value="F:DNA binding"/>
    <property type="evidence" value="ECO:0007669"/>
    <property type="project" value="UniProtKB-KW"/>
</dbReference>